<evidence type="ECO:0000313" key="1">
    <source>
        <dbReference type="EMBL" id="GFH04498.1"/>
    </source>
</evidence>
<gene>
    <name evidence="1" type="ORF">MHIP_49810</name>
</gene>
<dbReference type="Proteomes" id="UP000465304">
    <property type="component" value="Unassembled WGS sequence"/>
</dbReference>
<proteinExistence type="predicted"/>
<organism evidence="1 2">
    <name type="scientific">Mycolicibacterium hippocampi</name>
    <dbReference type="NCBI Taxonomy" id="659824"/>
    <lineage>
        <taxon>Bacteria</taxon>
        <taxon>Bacillati</taxon>
        <taxon>Actinomycetota</taxon>
        <taxon>Actinomycetes</taxon>
        <taxon>Mycobacteriales</taxon>
        <taxon>Mycobacteriaceae</taxon>
        <taxon>Mycolicibacterium</taxon>
    </lineage>
</organism>
<accession>A0A7I9ZV07</accession>
<dbReference type="AlphaFoldDB" id="A0A7I9ZV07"/>
<dbReference type="EMBL" id="BLLB01000002">
    <property type="protein sequence ID" value="GFH04498.1"/>
    <property type="molecule type" value="Genomic_DNA"/>
</dbReference>
<name>A0A7I9ZV07_9MYCO</name>
<comment type="caution">
    <text evidence="1">The sequence shown here is derived from an EMBL/GenBank/DDBJ whole genome shotgun (WGS) entry which is preliminary data.</text>
</comment>
<evidence type="ECO:0000313" key="2">
    <source>
        <dbReference type="Proteomes" id="UP000465304"/>
    </source>
</evidence>
<protein>
    <submittedName>
        <fullName evidence="1">Uncharacterized protein</fullName>
    </submittedName>
</protein>
<reference evidence="1 2" key="1">
    <citation type="journal article" date="2019" name="Emerg. Microbes Infect.">
        <title>Comprehensive subspecies identification of 175 nontuberculous mycobacteria species based on 7547 genomic profiles.</title>
        <authorList>
            <person name="Matsumoto Y."/>
            <person name="Kinjo T."/>
            <person name="Motooka D."/>
            <person name="Nabeya D."/>
            <person name="Jung N."/>
            <person name="Uechi K."/>
            <person name="Horii T."/>
            <person name="Iida T."/>
            <person name="Fujita J."/>
            <person name="Nakamura S."/>
        </authorList>
    </citation>
    <scope>NUCLEOTIDE SEQUENCE [LARGE SCALE GENOMIC DNA]</scope>
    <source>
        <strain evidence="1 2">JCM 30996</strain>
    </source>
</reference>
<keyword evidence="2" id="KW-1185">Reference proteome</keyword>
<sequence>MKDRNEHPDNQAEECTMQVKRVLAAAAITAGLGSAGLGFAGSAAADDRWWAPKPPPPGHVGQIVNVPPGHLGQIIGVPPGHWDKPWKWVK</sequence>